<proteinExistence type="predicted"/>
<organism evidence="1 2">
    <name type="scientific">Populus alba x Populus x berolinensis</name>
    <dbReference type="NCBI Taxonomy" id="444605"/>
    <lineage>
        <taxon>Eukaryota</taxon>
        <taxon>Viridiplantae</taxon>
        <taxon>Streptophyta</taxon>
        <taxon>Embryophyta</taxon>
        <taxon>Tracheophyta</taxon>
        <taxon>Spermatophyta</taxon>
        <taxon>Magnoliopsida</taxon>
        <taxon>eudicotyledons</taxon>
        <taxon>Gunneridae</taxon>
        <taxon>Pentapetalae</taxon>
        <taxon>rosids</taxon>
        <taxon>fabids</taxon>
        <taxon>Malpighiales</taxon>
        <taxon>Salicaceae</taxon>
        <taxon>Saliceae</taxon>
        <taxon>Populus</taxon>
    </lineage>
</organism>
<dbReference type="Proteomes" id="UP001164929">
    <property type="component" value="Chromosome 10"/>
</dbReference>
<protein>
    <submittedName>
        <fullName evidence="1">Uncharacterized protein</fullName>
    </submittedName>
</protein>
<sequence>MPNTIIHIHHFQQQNKLFLLFSLHSKSPRIILSYTDISIPLPNHTIPTFSSTRFHKSHHCAEITSASESMDCKEMVENGLKMRSIHHEDYNNRRVFLRSCPLHWGAADETIIEEMVSATNQNTENKPMKRINWSEGKVLLLGKA</sequence>
<evidence type="ECO:0000313" key="1">
    <source>
        <dbReference type="EMBL" id="KAJ6981398.1"/>
    </source>
</evidence>
<dbReference type="EMBL" id="JAQIZT010000010">
    <property type="protein sequence ID" value="KAJ6981398.1"/>
    <property type="molecule type" value="Genomic_DNA"/>
</dbReference>
<gene>
    <name evidence="1" type="ORF">NC653_024710</name>
</gene>
<dbReference type="AlphaFoldDB" id="A0AAD6Q902"/>
<keyword evidence="2" id="KW-1185">Reference proteome</keyword>
<name>A0AAD6Q902_9ROSI</name>
<accession>A0AAD6Q902</accession>
<evidence type="ECO:0000313" key="2">
    <source>
        <dbReference type="Proteomes" id="UP001164929"/>
    </source>
</evidence>
<reference evidence="1" key="1">
    <citation type="journal article" date="2023" name="Mol. Ecol. Resour.">
        <title>Chromosome-level genome assembly of a triploid poplar Populus alba 'Berolinensis'.</title>
        <authorList>
            <person name="Chen S."/>
            <person name="Yu Y."/>
            <person name="Wang X."/>
            <person name="Wang S."/>
            <person name="Zhang T."/>
            <person name="Zhou Y."/>
            <person name="He R."/>
            <person name="Meng N."/>
            <person name="Wang Y."/>
            <person name="Liu W."/>
            <person name="Liu Z."/>
            <person name="Liu J."/>
            <person name="Guo Q."/>
            <person name="Huang H."/>
            <person name="Sederoff R.R."/>
            <person name="Wang G."/>
            <person name="Qu G."/>
            <person name="Chen S."/>
        </authorList>
    </citation>
    <scope>NUCLEOTIDE SEQUENCE</scope>
    <source>
        <strain evidence="1">SC-2020</strain>
    </source>
</reference>
<comment type="caution">
    <text evidence="1">The sequence shown here is derived from an EMBL/GenBank/DDBJ whole genome shotgun (WGS) entry which is preliminary data.</text>
</comment>